<dbReference type="GO" id="GO:0003700">
    <property type="term" value="F:DNA-binding transcription factor activity"/>
    <property type="evidence" value="ECO:0007669"/>
    <property type="project" value="InterPro"/>
</dbReference>
<dbReference type="PANTHER" id="PTHR43280:SF2">
    <property type="entry name" value="HTH-TYPE TRANSCRIPTIONAL REGULATOR EXSA"/>
    <property type="match status" value="1"/>
</dbReference>
<dbReference type="Pfam" id="PF12833">
    <property type="entry name" value="HTH_18"/>
    <property type="match status" value="1"/>
</dbReference>
<dbReference type="OrthoDB" id="9816011at2"/>
<keyword evidence="6" id="KW-1185">Reference proteome</keyword>
<dbReference type="InterPro" id="IPR009057">
    <property type="entry name" value="Homeodomain-like_sf"/>
</dbReference>
<dbReference type="PRINTS" id="PR00032">
    <property type="entry name" value="HTHARAC"/>
</dbReference>
<dbReference type="Proteomes" id="UP000245533">
    <property type="component" value="Unassembled WGS sequence"/>
</dbReference>
<dbReference type="PANTHER" id="PTHR43280">
    <property type="entry name" value="ARAC-FAMILY TRANSCRIPTIONAL REGULATOR"/>
    <property type="match status" value="1"/>
</dbReference>
<keyword evidence="1" id="KW-0805">Transcription regulation</keyword>
<dbReference type="PROSITE" id="PS00041">
    <property type="entry name" value="HTH_ARAC_FAMILY_1"/>
    <property type="match status" value="1"/>
</dbReference>
<evidence type="ECO:0000259" key="4">
    <source>
        <dbReference type="PROSITE" id="PS01124"/>
    </source>
</evidence>
<dbReference type="SMART" id="SM00342">
    <property type="entry name" value="HTH_ARAC"/>
    <property type="match status" value="1"/>
</dbReference>
<dbReference type="PROSITE" id="PS01124">
    <property type="entry name" value="HTH_ARAC_FAMILY_2"/>
    <property type="match status" value="1"/>
</dbReference>
<proteinExistence type="predicted"/>
<gene>
    <name evidence="5" type="ORF">DDZ15_03430</name>
</gene>
<dbReference type="InterPro" id="IPR018062">
    <property type="entry name" value="HTH_AraC-typ_CS"/>
</dbReference>
<dbReference type="Gene3D" id="1.10.10.60">
    <property type="entry name" value="Homeodomain-like"/>
    <property type="match status" value="2"/>
</dbReference>
<reference evidence="5 6" key="1">
    <citation type="submission" date="2018-05" db="EMBL/GenBank/DDBJ databases">
        <title>Rhodohalobacter halophilus gen. nov., sp. nov., a moderately halophilic member of the family Balneolaceae.</title>
        <authorList>
            <person name="Liu Z.-W."/>
        </authorList>
    </citation>
    <scope>NUCLEOTIDE SEQUENCE [LARGE SCALE GENOMIC DNA]</scope>
    <source>
        <strain evidence="5 6">8A47</strain>
    </source>
</reference>
<evidence type="ECO:0000256" key="2">
    <source>
        <dbReference type="ARBA" id="ARBA00023125"/>
    </source>
</evidence>
<keyword evidence="2" id="KW-0238">DNA-binding</keyword>
<evidence type="ECO:0000313" key="5">
    <source>
        <dbReference type="EMBL" id="PWN07330.1"/>
    </source>
</evidence>
<feature type="domain" description="HTH araC/xylS-type" evidence="4">
    <location>
        <begin position="26"/>
        <end position="123"/>
    </location>
</feature>
<protein>
    <submittedName>
        <fullName evidence="5">AraC family transcriptional regulator</fullName>
    </submittedName>
</protein>
<keyword evidence="3" id="KW-0804">Transcription</keyword>
<evidence type="ECO:0000256" key="1">
    <source>
        <dbReference type="ARBA" id="ARBA00023015"/>
    </source>
</evidence>
<dbReference type="AlphaFoldDB" id="A0A316TSF8"/>
<comment type="caution">
    <text evidence="5">The sequence shown here is derived from an EMBL/GenBank/DDBJ whole genome shotgun (WGS) entry which is preliminary data.</text>
</comment>
<dbReference type="InterPro" id="IPR018060">
    <property type="entry name" value="HTH_AraC"/>
</dbReference>
<dbReference type="RefSeq" id="WP_109644912.1">
    <property type="nucleotide sequence ID" value="NZ_QGGB01000003.1"/>
</dbReference>
<name>A0A316TSF8_9BACT</name>
<organism evidence="5 6">
    <name type="scientific">Rhodohalobacter mucosus</name>
    <dbReference type="NCBI Taxonomy" id="2079485"/>
    <lineage>
        <taxon>Bacteria</taxon>
        <taxon>Pseudomonadati</taxon>
        <taxon>Balneolota</taxon>
        <taxon>Balneolia</taxon>
        <taxon>Balneolales</taxon>
        <taxon>Balneolaceae</taxon>
        <taxon>Rhodohalobacter</taxon>
    </lineage>
</organism>
<dbReference type="SUPFAM" id="SSF46689">
    <property type="entry name" value="Homeodomain-like"/>
    <property type="match status" value="2"/>
</dbReference>
<dbReference type="GO" id="GO:0043565">
    <property type="term" value="F:sequence-specific DNA binding"/>
    <property type="evidence" value="ECO:0007669"/>
    <property type="project" value="InterPro"/>
</dbReference>
<dbReference type="EMBL" id="QGGB01000003">
    <property type="protein sequence ID" value="PWN07330.1"/>
    <property type="molecule type" value="Genomic_DNA"/>
</dbReference>
<evidence type="ECO:0000256" key="3">
    <source>
        <dbReference type="ARBA" id="ARBA00023163"/>
    </source>
</evidence>
<sequence length="134" mass="15569">MSFFLEKIGRVKENCYSNKGQIRTVILTRAYIKNNYHKDVDLDLLSRLHLTSKYHLLRLFRQYYGITIRQYLIDTRIENAKLYLGRGMSVTETCFAVGYNSLSSFITLFKTKTGVTPAEYQKQQFSISTSPAAF</sequence>
<evidence type="ECO:0000313" key="6">
    <source>
        <dbReference type="Proteomes" id="UP000245533"/>
    </source>
</evidence>
<dbReference type="InterPro" id="IPR020449">
    <property type="entry name" value="Tscrpt_reg_AraC-type_HTH"/>
</dbReference>
<accession>A0A316TSF8</accession>